<dbReference type="EMBL" id="UINC01046518">
    <property type="protein sequence ID" value="SVB54643.1"/>
    <property type="molecule type" value="Genomic_DNA"/>
</dbReference>
<reference evidence="2" key="1">
    <citation type="submission" date="2018-05" db="EMBL/GenBank/DDBJ databases">
        <authorList>
            <person name="Lanie J.A."/>
            <person name="Ng W.-L."/>
            <person name="Kazmierczak K.M."/>
            <person name="Andrzejewski T.M."/>
            <person name="Davidsen T.M."/>
            <person name="Wayne K.J."/>
            <person name="Tettelin H."/>
            <person name="Glass J.I."/>
            <person name="Rusch D."/>
            <person name="Podicherti R."/>
            <person name="Tsui H.-C.T."/>
            <person name="Winkler M.E."/>
        </authorList>
    </citation>
    <scope>NUCLEOTIDE SEQUENCE</scope>
</reference>
<protein>
    <submittedName>
        <fullName evidence="2">Uncharacterized protein</fullName>
    </submittedName>
</protein>
<gene>
    <name evidence="2" type="ORF">METZ01_LOCUS207497</name>
</gene>
<accession>A0A382EXD6</accession>
<sequence length="57" mass="6054">VPQSLGDLHGGLHYVRRQAYELFPGQLDVRSADNDRDGDSGASPGSNDASSCFYTGP</sequence>
<name>A0A382EXD6_9ZZZZ</name>
<dbReference type="AlphaFoldDB" id="A0A382EXD6"/>
<proteinExistence type="predicted"/>
<organism evidence="2">
    <name type="scientific">marine metagenome</name>
    <dbReference type="NCBI Taxonomy" id="408172"/>
    <lineage>
        <taxon>unclassified sequences</taxon>
        <taxon>metagenomes</taxon>
        <taxon>ecological metagenomes</taxon>
    </lineage>
</organism>
<feature type="non-terminal residue" evidence="2">
    <location>
        <position position="1"/>
    </location>
</feature>
<evidence type="ECO:0000313" key="2">
    <source>
        <dbReference type="EMBL" id="SVB54643.1"/>
    </source>
</evidence>
<feature type="compositionally biased region" description="Polar residues" evidence="1">
    <location>
        <begin position="43"/>
        <end position="57"/>
    </location>
</feature>
<feature type="compositionally biased region" description="Basic and acidic residues" evidence="1">
    <location>
        <begin position="30"/>
        <end position="39"/>
    </location>
</feature>
<evidence type="ECO:0000256" key="1">
    <source>
        <dbReference type="SAM" id="MobiDB-lite"/>
    </source>
</evidence>
<feature type="region of interest" description="Disordered" evidence="1">
    <location>
        <begin position="27"/>
        <end position="57"/>
    </location>
</feature>